<protein>
    <submittedName>
        <fullName evidence="2">Uncharacterized protein</fullName>
    </submittedName>
</protein>
<sequence>MLQKINANKMTYPHKQTGSQSPAVSGTPLDLIPYDVIWLCFPRFVSVKSQMCQQEVAPVTHRIQISSTLSQGRAYTLHNPGGSAWER</sequence>
<comment type="caution">
    <text evidence="2">The sequence shown here is derived from an EMBL/GenBank/DDBJ whole genome shotgun (WGS) entry which is preliminary data.</text>
</comment>
<accession>A0A212D6F5</accession>
<name>A0A212D6F5_CEREH</name>
<evidence type="ECO:0000313" key="2">
    <source>
        <dbReference type="EMBL" id="OWK13782.1"/>
    </source>
</evidence>
<evidence type="ECO:0000256" key="1">
    <source>
        <dbReference type="SAM" id="MobiDB-lite"/>
    </source>
</evidence>
<dbReference type="AlphaFoldDB" id="A0A212D6F5"/>
<reference evidence="2 3" key="1">
    <citation type="journal article" date="2018" name="Mol. Genet. Genomics">
        <title>The red deer Cervus elaphus genome CerEla1.0: sequencing, annotating, genes, and chromosomes.</title>
        <authorList>
            <person name="Bana N.A."/>
            <person name="Nyiri A."/>
            <person name="Nagy J."/>
            <person name="Frank K."/>
            <person name="Nagy T."/>
            <person name="Steger V."/>
            <person name="Schiller M."/>
            <person name="Lakatos P."/>
            <person name="Sugar L."/>
            <person name="Horn P."/>
            <person name="Barta E."/>
            <person name="Orosz L."/>
        </authorList>
    </citation>
    <scope>NUCLEOTIDE SEQUENCE [LARGE SCALE GENOMIC DNA]</scope>
    <source>
        <strain evidence="2">Hungarian</strain>
    </source>
</reference>
<dbReference type="Proteomes" id="UP000242450">
    <property type="component" value="Chromosome 6"/>
</dbReference>
<feature type="non-terminal residue" evidence="2">
    <location>
        <position position="87"/>
    </location>
</feature>
<dbReference type="EMBL" id="MKHE01000006">
    <property type="protein sequence ID" value="OWK13782.1"/>
    <property type="molecule type" value="Genomic_DNA"/>
</dbReference>
<keyword evidence="3" id="KW-1185">Reference proteome</keyword>
<gene>
    <name evidence="2" type="ORF">Celaphus_00017394</name>
</gene>
<proteinExistence type="predicted"/>
<organism evidence="2 3">
    <name type="scientific">Cervus elaphus hippelaphus</name>
    <name type="common">European red deer</name>
    <dbReference type="NCBI Taxonomy" id="46360"/>
    <lineage>
        <taxon>Eukaryota</taxon>
        <taxon>Metazoa</taxon>
        <taxon>Chordata</taxon>
        <taxon>Craniata</taxon>
        <taxon>Vertebrata</taxon>
        <taxon>Euteleostomi</taxon>
        <taxon>Mammalia</taxon>
        <taxon>Eutheria</taxon>
        <taxon>Laurasiatheria</taxon>
        <taxon>Artiodactyla</taxon>
        <taxon>Ruminantia</taxon>
        <taxon>Pecora</taxon>
        <taxon>Cervidae</taxon>
        <taxon>Cervinae</taxon>
        <taxon>Cervus</taxon>
    </lineage>
</organism>
<feature type="region of interest" description="Disordered" evidence="1">
    <location>
        <begin position="1"/>
        <end position="24"/>
    </location>
</feature>
<evidence type="ECO:0000313" key="3">
    <source>
        <dbReference type="Proteomes" id="UP000242450"/>
    </source>
</evidence>